<reference evidence="1 2" key="1">
    <citation type="journal article" date="2020" name="Microorganisms">
        <title>Osmotic Adaptation and Compatible Solute Biosynthesis of Phototrophic Bacteria as Revealed from Genome Analyses.</title>
        <authorList>
            <person name="Imhoff J.F."/>
            <person name="Rahn T."/>
            <person name="Kunzel S."/>
            <person name="Keller A."/>
            <person name="Neulinger S.C."/>
        </authorList>
    </citation>
    <scope>NUCLEOTIDE SEQUENCE [LARGE SCALE GENOMIC DNA]</scope>
    <source>
        <strain evidence="1 2">DSM 25653</strain>
    </source>
</reference>
<name>A0A9X0W6A1_9GAMM</name>
<evidence type="ECO:0000313" key="2">
    <source>
        <dbReference type="Proteomes" id="UP001138768"/>
    </source>
</evidence>
<keyword evidence="2" id="KW-1185">Reference proteome</keyword>
<accession>A0A9X0W6A1</accession>
<dbReference type="EMBL" id="NRRY01000004">
    <property type="protein sequence ID" value="MBK1617601.1"/>
    <property type="molecule type" value="Genomic_DNA"/>
</dbReference>
<gene>
    <name evidence="1" type="ORF">CKO42_03860</name>
</gene>
<evidence type="ECO:0000313" key="1">
    <source>
        <dbReference type="EMBL" id="MBK1617601.1"/>
    </source>
</evidence>
<comment type="caution">
    <text evidence="1">The sequence shown here is derived from an EMBL/GenBank/DDBJ whole genome shotgun (WGS) entry which is preliminary data.</text>
</comment>
<dbReference type="AlphaFoldDB" id="A0A9X0W6A1"/>
<proteinExistence type="predicted"/>
<organism evidence="1 2">
    <name type="scientific">Lamprobacter modestohalophilus</name>
    <dbReference type="NCBI Taxonomy" id="1064514"/>
    <lineage>
        <taxon>Bacteria</taxon>
        <taxon>Pseudomonadati</taxon>
        <taxon>Pseudomonadota</taxon>
        <taxon>Gammaproteobacteria</taxon>
        <taxon>Chromatiales</taxon>
        <taxon>Chromatiaceae</taxon>
        <taxon>Lamprobacter</taxon>
    </lineage>
</organism>
<dbReference type="RefSeq" id="WP_200239571.1">
    <property type="nucleotide sequence ID" value="NZ_NRRY01000004.1"/>
</dbReference>
<dbReference type="Proteomes" id="UP001138768">
    <property type="component" value="Unassembled WGS sequence"/>
</dbReference>
<sequence>MNPVIIANTNPNIELVEVRDFDDNMGQVIRYQPIVAWAVDPEKPGEPAKPITTDGHGLLWGLHDRATGRAWVPDAQSGELHHTLAYLGWGDKEEVE</sequence>
<protein>
    <submittedName>
        <fullName evidence="1">Uncharacterized protein</fullName>
    </submittedName>
</protein>